<accession>A0A7J8WAB2</accession>
<sequence>MGKEIPGYSSSRSYFGKESTSLPKQEAGLKIRVTELEKSLHKHRGRNSAVELKESLSKIEELRGKVGELENALQNGELRIELLDRGNEQWQEQFRRSQDQIRERDYIMGEAVAQVLKVVDHLQTLAVQADILSLKYESESDRGRELAWILRKVKAL</sequence>
<feature type="region of interest" description="Disordered" evidence="2">
    <location>
        <begin position="1"/>
        <end position="23"/>
    </location>
</feature>
<evidence type="ECO:0000256" key="2">
    <source>
        <dbReference type="SAM" id="MobiDB-lite"/>
    </source>
</evidence>
<evidence type="ECO:0000256" key="1">
    <source>
        <dbReference type="SAM" id="Coils"/>
    </source>
</evidence>
<keyword evidence="1" id="KW-0175">Coiled coil</keyword>
<feature type="coiled-coil region" evidence="1">
    <location>
        <begin position="52"/>
        <end position="79"/>
    </location>
</feature>
<keyword evidence="4" id="KW-1185">Reference proteome</keyword>
<comment type="caution">
    <text evidence="3">The sequence shown here is derived from an EMBL/GenBank/DDBJ whole genome shotgun (WGS) entry which is preliminary data.</text>
</comment>
<dbReference type="AlphaFoldDB" id="A0A7J8WAB2"/>
<evidence type="ECO:0000313" key="3">
    <source>
        <dbReference type="EMBL" id="MBA0671981.1"/>
    </source>
</evidence>
<dbReference type="EMBL" id="JABFAB010242927">
    <property type="protein sequence ID" value="MBA0671981.1"/>
    <property type="molecule type" value="Genomic_DNA"/>
</dbReference>
<protein>
    <submittedName>
        <fullName evidence="3">Uncharacterized protein</fullName>
    </submittedName>
</protein>
<proteinExistence type="predicted"/>
<gene>
    <name evidence="3" type="ORF">Goklo_000132</name>
</gene>
<reference evidence="3 4" key="1">
    <citation type="journal article" date="2019" name="Genome Biol. Evol.">
        <title>Insights into the evolution of the New World diploid cottons (Gossypium, subgenus Houzingenia) based on genome sequencing.</title>
        <authorList>
            <person name="Grover C.E."/>
            <person name="Arick M.A. 2nd"/>
            <person name="Thrash A."/>
            <person name="Conover J.L."/>
            <person name="Sanders W.S."/>
            <person name="Peterson D.G."/>
            <person name="Frelichowski J.E."/>
            <person name="Scheffler J.A."/>
            <person name="Scheffler B.E."/>
            <person name="Wendel J.F."/>
        </authorList>
    </citation>
    <scope>NUCLEOTIDE SEQUENCE [LARGE SCALE GENOMIC DNA]</scope>
    <source>
        <strain evidence="3">57</strain>
        <tissue evidence="3">Leaf</tissue>
    </source>
</reference>
<dbReference type="OrthoDB" id="1430424at2759"/>
<name>A0A7J8WAB2_9ROSI</name>
<evidence type="ECO:0000313" key="4">
    <source>
        <dbReference type="Proteomes" id="UP000593573"/>
    </source>
</evidence>
<feature type="compositionally biased region" description="Polar residues" evidence="2">
    <location>
        <begin position="8"/>
        <end position="23"/>
    </location>
</feature>
<dbReference type="Proteomes" id="UP000593573">
    <property type="component" value="Unassembled WGS sequence"/>
</dbReference>
<organism evidence="3 4">
    <name type="scientific">Gossypium klotzschianum</name>
    <dbReference type="NCBI Taxonomy" id="34286"/>
    <lineage>
        <taxon>Eukaryota</taxon>
        <taxon>Viridiplantae</taxon>
        <taxon>Streptophyta</taxon>
        <taxon>Embryophyta</taxon>
        <taxon>Tracheophyta</taxon>
        <taxon>Spermatophyta</taxon>
        <taxon>Magnoliopsida</taxon>
        <taxon>eudicotyledons</taxon>
        <taxon>Gunneridae</taxon>
        <taxon>Pentapetalae</taxon>
        <taxon>rosids</taxon>
        <taxon>malvids</taxon>
        <taxon>Malvales</taxon>
        <taxon>Malvaceae</taxon>
        <taxon>Malvoideae</taxon>
        <taxon>Gossypium</taxon>
    </lineage>
</organism>
<feature type="non-terminal residue" evidence="3">
    <location>
        <position position="156"/>
    </location>
</feature>